<organism evidence="2 3">
    <name type="scientific">Parabacteroides chinchillae</name>
    <dbReference type="NCBI Taxonomy" id="871327"/>
    <lineage>
        <taxon>Bacteria</taxon>
        <taxon>Pseudomonadati</taxon>
        <taxon>Bacteroidota</taxon>
        <taxon>Bacteroidia</taxon>
        <taxon>Bacteroidales</taxon>
        <taxon>Tannerellaceae</taxon>
        <taxon>Parabacteroides</taxon>
    </lineage>
</organism>
<comment type="caution">
    <text evidence="2">The sequence shown here is derived from an EMBL/GenBank/DDBJ whole genome shotgun (WGS) entry which is preliminary data.</text>
</comment>
<dbReference type="Pfam" id="PF13439">
    <property type="entry name" value="Glyco_transf_4"/>
    <property type="match status" value="1"/>
</dbReference>
<dbReference type="EMBL" id="FNVS01000001">
    <property type="protein sequence ID" value="SEF46141.1"/>
    <property type="molecule type" value="Genomic_DNA"/>
</dbReference>
<protein>
    <submittedName>
        <fullName evidence="2">Glycosyltransferase involved in cell wall bisynthesis</fullName>
    </submittedName>
</protein>
<dbReference type="InterPro" id="IPR028098">
    <property type="entry name" value="Glyco_trans_4-like_N"/>
</dbReference>
<name>A0A8G2BTX1_9BACT</name>
<dbReference type="GO" id="GO:0016757">
    <property type="term" value="F:glycosyltransferase activity"/>
    <property type="evidence" value="ECO:0007669"/>
    <property type="project" value="UniProtKB-ARBA"/>
</dbReference>
<dbReference type="SUPFAM" id="SSF53756">
    <property type="entry name" value="UDP-Glycosyltransferase/glycogen phosphorylase"/>
    <property type="match status" value="1"/>
</dbReference>
<proteinExistence type="predicted"/>
<dbReference type="AlphaFoldDB" id="A0A8G2BTX1"/>
<feature type="domain" description="Glycosyltransferase subfamily 4-like N-terminal" evidence="1">
    <location>
        <begin position="12"/>
        <end position="201"/>
    </location>
</feature>
<dbReference type="Gene3D" id="3.40.50.2000">
    <property type="entry name" value="Glycogen Phosphorylase B"/>
    <property type="match status" value="2"/>
</dbReference>
<gene>
    <name evidence="2" type="ORF">SAMN05444001_101284</name>
</gene>
<keyword evidence="2" id="KW-0808">Transferase</keyword>
<accession>A0A8G2BTX1</accession>
<keyword evidence="3" id="KW-1185">Reference proteome</keyword>
<sequence length="404" mass="47618">MFPPAFAPRMGYLCKYMKRNGWEPVVITEYIPDNTFEFLAGNTEVTYVRYYHASNKLIKQLEWLFIFIMDVCFHYKERKMIKVARELLSKDKYDGVLCSAYRTFPLPAAQKVASLYNIPFIADTRDIIEQYASNEYISRSFHTFNWLDKQITRLYRWHLLKRRNIALHAADYITTVSPWHVERMKQFNKNVKLIYNGYDPEIFFPKQVHTTQFRITYTGRLLSLAIRNPQLLFEAINKLSRENTICPETFRVSWYIDKSSQNIIEEEAKKHDVIQYMDYHGYVPASEIPDILNNSSVLLQLANKTSAKGPKGIMTTKLFEAFAVEKPVLCVRSDESYLEETINKVHAGIAAKTSEEVYAFLQYHYDEWKKKGYTTSLINREALSVFSRCKQAEQFMELFKQIKR</sequence>
<evidence type="ECO:0000259" key="1">
    <source>
        <dbReference type="Pfam" id="PF13439"/>
    </source>
</evidence>
<reference evidence="2 3" key="1">
    <citation type="submission" date="2016-10" db="EMBL/GenBank/DDBJ databases">
        <authorList>
            <person name="Varghese N."/>
            <person name="Submissions S."/>
        </authorList>
    </citation>
    <scope>NUCLEOTIDE SEQUENCE [LARGE SCALE GENOMIC DNA]</scope>
    <source>
        <strain evidence="2 3">DSM 29073</strain>
    </source>
</reference>
<dbReference type="Proteomes" id="UP000236725">
    <property type="component" value="Unassembled WGS sequence"/>
</dbReference>
<evidence type="ECO:0000313" key="2">
    <source>
        <dbReference type="EMBL" id="SEF46141.1"/>
    </source>
</evidence>
<evidence type="ECO:0000313" key="3">
    <source>
        <dbReference type="Proteomes" id="UP000236725"/>
    </source>
</evidence>